<organism evidence="1 2">
    <name type="scientific">Bradyrhizobium iriomotense</name>
    <dbReference type="NCBI Taxonomy" id="441950"/>
    <lineage>
        <taxon>Bacteria</taxon>
        <taxon>Pseudomonadati</taxon>
        <taxon>Pseudomonadota</taxon>
        <taxon>Alphaproteobacteria</taxon>
        <taxon>Hyphomicrobiales</taxon>
        <taxon>Nitrobacteraceae</taxon>
        <taxon>Bradyrhizobium</taxon>
    </lineage>
</organism>
<accession>A0ABQ6B714</accession>
<dbReference type="RefSeq" id="WP_284271867.1">
    <property type="nucleotide sequence ID" value="NZ_BSOW01000027.1"/>
</dbReference>
<keyword evidence="2" id="KW-1185">Reference proteome</keyword>
<dbReference type="Proteomes" id="UP001156905">
    <property type="component" value="Unassembled WGS sequence"/>
</dbReference>
<gene>
    <name evidence="1" type="ORF">GCM10007857_63200</name>
</gene>
<protein>
    <recommendedName>
        <fullName evidence="3">Alkaline proteinase inhibitor/ Outer membrane lipoprotein Omp19 domain-containing protein</fullName>
    </recommendedName>
</protein>
<name>A0ABQ6B714_9BRAD</name>
<dbReference type="EMBL" id="BSOW01000027">
    <property type="protein sequence ID" value="GLR89606.1"/>
    <property type="molecule type" value="Genomic_DNA"/>
</dbReference>
<evidence type="ECO:0000313" key="1">
    <source>
        <dbReference type="EMBL" id="GLR89606.1"/>
    </source>
</evidence>
<comment type="caution">
    <text evidence="1">The sequence shown here is derived from an EMBL/GenBank/DDBJ whole genome shotgun (WGS) entry which is preliminary data.</text>
</comment>
<sequence>MKLSQAFAMTGCSINQHMILRITTIMASGWLFMQAGQISMGPRPAHASAPSSGILADPAAPDDLDANYKSINARSLPAGHCRVTDIELGAVRLGSHYADVVSIFGCAGTLASRESAGGVKFHLFAWNDGHVLTLFAKGRLLIASQSDTS</sequence>
<evidence type="ECO:0008006" key="3">
    <source>
        <dbReference type="Google" id="ProtNLM"/>
    </source>
</evidence>
<proteinExistence type="predicted"/>
<evidence type="ECO:0000313" key="2">
    <source>
        <dbReference type="Proteomes" id="UP001156905"/>
    </source>
</evidence>
<reference evidence="2" key="1">
    <citation type="journal article" date="2019" name="Int. J. Syst. Evol. Microbiol.">
        <title>The Global Catalogue of Microorganisms (GCM) 10K type strain sequencing project: providing services to taxonomists for standard genome sequencing and annotation.</title>
        <authorList>
            <consortium name="The Broad Institute Genomics Platform"/>
            <consortium name="The Broad Institute Genome Sequencing Center for Infectious Disease"/>
            <person name="Wu L."/>
            <person name="Ma J."/>
        </authorList>
    </citation>
    <scope>NUCLEOTIDE SEQUENCE [LARGE SCALE GENOMIC DNA]</scope>
    <source>
        <strain evidence="2">NBRC 102520</strain>
    </source>
</reference>